<keyword evidence="2" id="KW-1185">Reference proteome</keyword>
<name>A0ACC3SDU3_9PEZI</name>
<organism evidence="1 2">
    <name type="scientific">Zalaria obscura</name>
    <dbReference type="NCBI Taxonomy" id="2024903"/>
    <lineage>
        <taxon>Eukaryota</taxon>
        <taxon>Fungi</taxon>
        <taxon>Dikarya</taxon>
        <taxon>Ascomycota</taxon>
        <taxon>Pezizomycotina</taxon>
        <taxon>Dothideomycetes</taxon>
        <taxon>Dothideomycetidae</taxon>
        <taxon>Dothideales</taxon>
        <taxon>Zalariaceae</taxon>
        <taxon>Zalaria</taxon>
    </lineage>
</organism>
<evidence type="ECO:0000313" key="2">
    <source>
        <dbReference type="Proteomes" id="UP001320706"/>
    </source>
</evidence>
<dbReference type="EMBL" id="JAMKPW020000017">
    <property type="protein sequence ID" value="KAK8209094.1"/>
    <property type="molecule type" value="Genomic_DNA"/>
</dbReference>
<gene>
    <name evidence="1" type="ORF">M8818_003789</name>
</gene>
<dbReference type="Proteomes" id="UP001320706">
    <property type="component" value="Unassembled WGS sequence"/>
</dbReference>
<sequence>MAHHQEDSIIANWKCLVACFLIAMGPFQYGVDFGLIAGIQAMVGFNEVFGYKDEMSPTGWNLQPVRQQLISSLMTIGACVGCFFAGTFYADPPEYASDVADTAQRSIVNSSGTEAVRVACHRVVLRFEYHYDGHNIHWWSLCRSFFYRNCKRMVHDLSPAIPPRNSAGTSAWVRLRLLPVLGGAGLPDWQYHNFTEVKAGRESYLIPLGIIYVVPAILGVGLFFIPESPRWLLLHGKPEEGRKSLYWLRPNPDTVEAEIQAVETARAIESEGAGGWTDVITNSIERRRTLLALGSITLLSAPGAMFMIMYGTYFFQMAGVGQPFADTCILSAMSVVGILASSLVITRLGRKTILMGGMVLCGLMQLIQACVYNAQPGTETTGRVIVAVNVIYMFFYNACIAAYAWLVTGELPSNRLRSFVFGLGGVVGFFWPWLSVFTAPYFINPDDMNWGPKYGFIWFPSAIIATVWIFFFLPETKERTLEEIDEMFAARLPARKFKGYVCPTTSIEAQKVATEKGEGGDVGNMFLSECDGLVRQPPWEVMALRYAVIRASVVSRMRL</sequence>
<proteinExistence type="predicted"/>
<accession>A0ACC3SDU3</accession>
<protein>
    <submittedName>
        <fullName evidence="1">Uncharacterized protein</fullName>
    </submittedName>
</protein>
<comment type="caution">
    <text evidence="1">The sequence shown here is derived from an EMBL/GenBank/DDBJ whole genome shotgun (WGS) entry which is preliminary data.</text>
</comment>
<reference evidence="1" key="1">
    <citation type="submission" date="2024-02" db="EMBL/GenBank/DDBJ databases">
        <title>Metagenome Assembled Genome of Zalaria obscura JY119.</title>
        <authorList>
            <person name="Vighnesh L."/>
            <person name="Jagadeeshwari U."/>
            <person name="Venkata Ramana C."/>
            <person name="Sasikala C."/>
        </authorList>
    </citation>
    <scope>NUCLEOTIDE SEQUENCE</scope>
    <source>
        <strain evidence="1">JY119</strain>
    </source>
</reference>
<evidence type="ECO:0000313" key="1">
    <source>
        <dbReference type="EMBL" id="KAK8209094.1"/>
    </source>
</evidence>